<dbReference type="RefSeq" id="WP_162870100.1">
    <property type="nucleotide sequence ID" value="NZ_RJVJ01000001.1"/>
</dbReference>
<sequence>MSNGTSREYWHAPALPSVFKHALLSRYIPKFGGMTGSKSGHEVVYLDGYAGEGRYENGDPGSVDTVLRIAADHQAKGLIRWTCFFAERSASSFAHLESLVGEYCGRGVDARAFHGDVLTLMDDVLAAAVGRPLFLFLDPCGLGLPFDTLVDILARRRRETWPPTELLLNFSMMAVRRIGGNSRSDKGNERTSKRLDEVCGGQWWREYFAAGYSRDADDEVAAEYSRRLGQATGMHTVSVPVTKAPGQKAVYNLVFGTRSNHGLWVFGDAHSRARDTWWEGLELREEDDGLFSVASMQRPDPKKIHDQAIPVMAHNIASLLQQGRAFKLVEHTADVFGEFYGQVPETVARKAVKHLRTAGGTPSDGTGSPIHNLQVLPPLRP</sequence>
<name>A0A8G1XFI3_9ACTN</name>
<dbReference type="NCBIfam" id="TIGR04474">
    <property type="entry name" value="tcm_partner"/>
    <property type="match status" value="1"/>
</dbReference>
<evidence type="ECO:0000313" key="2">
    <source>
        <dbReference type="EMBL" id="ROR46476.1"/>
    </source>
</evidence>
<evidence type="ECO:0000313" key="3">
    <source>
        <dbReference type="Proteomes" id="UP000267408"/>
    </source>
</evidence>
<feature type="region of interest" description="Disordered" evidence="1">
    <location>
        <begin position="357"/>
        <end position="381"/>
    </location>
</feature>
<reference evidence="2 3" key="1">
    <citation type="submission" date="2018-11" db="EMBL/GenBank/DDBJ databases">
        <title>Sequencing the genomes of 1000 actinobacteria strains.</title>
        <authorList>
            <person name="Klenk H.-P."/>
        </authorList>
    </citation>
    <scope>NUCLEOTIDE SEQUENCE [LARGE SCALE GENOMIC DNA]</scope>
    <source>
        <strain evidence="2 3">DSM 44780</strain>
    </source>
</reference>
<dbReference type="Proteomes" id="UP000267408">
    <property type="component" value="Unassembled WGS sequence"/>
</dbReference>
<protein>
    <submittedName>
        <fullName evidence="2">Three-Cys-motif partner protein</fullName>
    </submittedName>
</protein>
<dbReference type="InterPro" id="IPR031009">
    <property type="entry name" value="Tcm_partner"/>
</dbReference>
<accession>A0A8G1XFI3</accession>
<comment type="caution">
    <text evidence="2">The sequence shown here is derived from an EMBL/GenBank/DDBJ whole genome shotgun (WGS) entry which is preliminary data.</text>
</comment>
<dbReference type="AlphaFoldDB" id="A0A8G1XFI3"/>
<organism evidence="2 3">
    <name type="scientific">Kitasatospora cineracea</name>
    <dbReference type="NCBI Taxonomy" id="88074"/>
    <lineage>
        <taxon>Bacteria</taxon>
        <taxon>Bacillati</taxon>
        <taxon>Actinomycetota</taxon>
        <taxon>Actinomycetes</taxon>
        <taxon>Kitasatosporales</taxon>
        <taxon>Streptomycetaceae</taxon>
        <taxon>Kitasatospora</taxon>
    </lineage>
</organism>
<evidence type="ECO:0000256" key="1">
    <source>
        <dbReference type="SAM" id="MobiDB-lite"/>
    </source>
</evidence>
<gene>
    <name evidence="2" type="ORF">EDD39_4747</name>
</gene>
<proteinExistence type="predicted"/>
<dbReference type="EMBL" id="RJVJ01000001">
    <property type="protein sequence ID" value="ROR46476.1"/>
    <property type="molecule type" value="Genomic_DNA"/>
</dbReference>